<keyword evidence="1" id="KW-0812">Transmembrane</keyword>
<gene>
    <name evidence="2" type="ORF">IZO911_LOCUS25362</name>
</gene>
<keyword evidence="1" id="KW-1133">Transmembrane helix</keyword>
<sequence>MNCKLSKDSLIELQLIRPELMNDDAPCPCCEQRVNQHRNGRRIGRIPFTCYNICPRMKRASRKSSVVRIFVVIVIALATLLLSSYINYLIYIRGEKYEGRNDSLNERKKHLISINNTLYTNDSLINNDLSYDWPFMYDNINQGNENHPLLFIILLLISMLIIIIIVFIFVCICSSKFFPHSTDRKTNNDKQGFLVPVNIYTSVMTQTSVDL</sequence>
<accession>A0A814S5J3</accession>
<proteinExistence type="predicted"/>
<organism evidence="2 3">
    <name type="scientific">Adineta steineri</name>
    <dbReference type="NCBI Taxonomy" id="433720"/>
    <lineage>
        <taxon>Eukaryota</taxon>
        <taxon>Metazoa</taxon>
        <taxon>Spiralia</taxon>
        <taxon>Gnathifera</taxon>
        <taxon>Rotifera</taxon>
        <taxon>Eurotatoria</taxon>
        <taxon>Bdelloidea</taxon>
        <taxon>Adinetida</taxon>
        <taxon>Adinetidae</taxon>
        <taxon>Adineta</taxon>
    </lineage>
</organism>
<feature type="transmembrane region" description="Helical" evidence="1">
    <location>
        <begin position="66"/>
        <end position="91"/>
    </location>
</feature>
<dbReference type="Proteomes" id="UP000663860">
    <property type="component" value="Unassembled WGS sequence"/>
</dbReference>
<reference evidence="2" key="1">
    <citation type="submission" date="2021-02" db="EMBL/GenBank/DDBJ databases">
        <authorList>
            <person name="Nowell W R."/>
        </authorList>
    </citation>
    <scope>NUCLEOTIDE SEQUENCE</scope>
</reference>
<dbReference type="AlphaFoldDB" id="A0A814S5J3"/>
<feature type="transmembrane region" description="Helical" evidence="1">
    <location>
        <begin position="149"/>
        <end position="175"/>
    </location>
</feature>
<comment type="caution">
    <text evidence="2">The sequence shown here is derived from an EMBL/GenBank/DDBJ whole genome shotgun (WGS) entry which is preliminary data.</text>
</comment>
<protein>
    <submittedName>
        <fullName evidence="2">Uncharacterized protein</fullName>
    </submittedName>
</protein>
<keyword evidence="1" id="KW-0472">Membrane</keyword>
<name>A0A814S5J3_9BILA</name>
<evidence type="ECO:0000313" key="3">
    <source>
        <dbReference type="Proteomes" id="UP000663860"/>
    </source>
</evidence>
<dbReference type="EMBL" id="CAJNOE010000316">
    <property type="protein sequence ID" value="CAF1143477.1"/>
    <property type="molecule type" value="Genomic_DNA"/>
</dbReference>
<evidence type="ECO:0000313" key="2">
    <source>
        <dbReference type="EMBL" id="CAF1143477.1"/>
    </source>
</evidence>
<evidence type="ECO:0000256" key="1">
    <source>
        <dbReference type="SAM" id="Phobius"/>
    </source>
</evidence>